<dbReference type="NCBIfam" id="NF033479">
    <property type="entry name" value="Efa1_rel_toxin"/>
    <property type="match status" value="1"/>
</dbReference>
<dbReference type="InterPro" id="IPR029044">
    <property type="entry name" value="Nucleotide-diphossugar_trans"/>
</dbReference>
<gene>
    <name evidence="8" type="ORF">BD36_02320</name>
</gene>
<dbReference type="SUPFAM" id="SSF53448">
    <property type="entry name" value="Nucleotide-diphospho-sugar transferases"/>
    <property type="match status" value="1"/>
</dbReference>
<reference evidence="8 9" key="1">
    <citation type="submission" date="2014-02" db="EMBL/GenBank/DDBJ databases">
        <authorList>
            <person name="Chen C."/>
            <person name="Conrad T.A."/>
            <person name="Zhou Z."/>
            <person name="Lai Z."/>
            <person name="Zhong G."/>
        </authorList>
    </citation>
    <scope>NUCLEOTIDE SEQUENCE [LARGE SCALE GENOMIC DNA]</scope>
    <source>
        <strain evidence="8 9">Nigg3-28</strain>
    </source>
</reference>
<keyword evidence="3" id="KW-0788">Thiol protease</keyword>
<dbReference type="KEGG" id="cmg:NC81_02180"/>
<evidence type="ECO:0000256" key="4">
    <source>
        <dbReference type="SAM" id="Coils"/>
    </source>
</evidence>
<feature type="compositionally biased region" description="Basic and acidic residues" evidence="5">
    <location>
        <begin position="1048"/>
        <end position="1067"/>
    </location>
</feature>
<dbReference type="CDD" id="cd20495">
    <property type="entry name" value="C58_PaToxP-like"/>
    <property type="match status" value="1"/>
</dbReference>
<dbReference type="InterPro" id="IPR024772">
    <property type="entry name" value="TcdA/TcdB_N"/>
</dbReference>
<dbReference type="Pfam" id="PF12919">
    <property type="entry name" value="TcdA_TcdB"/>
    <property type="match status" value="1"/>
</dbReference>
<evidence type="ECO:0000256" key="3">
    <source>
        <dbReference type="ARBA" id="ARBA00022807"/>
    </source>
</evidence>
<dbReference type="RefSeq" id="WP_010230448.1">
    <property type="nucleotide sequence ID" value="NZ_CP007217.1"/>
</dbReference>
<feature type="domain" description="GT44" evidence="7">
    <location>
        <begin position="316"/>
        <end position="782"/>
    </location>
</feature>
<keyword evidence="2" id="KW-0378">Hydrolase</keyword>
<feature type="compositionally biased region" description="Basic and acidic residues" evidence="5">
    <location>
        <begin position="125"/>
        <end position="137"/>
    </location>
</feature>
<feature type="compositionally biased region" description="Low complexity" evidence="5">
    <location>
        <begin position="113"/>
        <end position="124"/>
    </location>
</feature>
<organism evidence="8 9">
    <name type="scientific">Chlamydia muridarum</name>
    <dbReference type="NCBI Taxonomy" id="83560"/>
    <lineage>
        <taxon>Bacteria</taxon>
        <taxon>Pseudomonadati</taxon>
        <taxon>Chlamydiota</taxon>
        <taxon>Chlamydiia</taxon>
        <taxon>Chlamydiales</taxon>
        <taxon>Chlamydiaceae</taxon>
        <taxon>Chlamydia/Chlamydophila group</taxon>
        <taxon>Chlamydia</taxon>
    </lineage>
</organism>
<feature type="region of interest" description="Disordered" evidence="5">
    <location>
        <begin position="1048"/>
        <end position="1077"/>
    </location>
</feature>
<dbReference type="GO" id="GO:0004197">
    <property type="term" value="F:cysteine-type endopeptidase activity"/>
    <property type="evidence" value="ECO:0007669"/>
    <property type="project" value="InterPro"/>
</dbReference>
<dbReference type="NCBIfam" id="TIGR01586">
    <property type="entry name" value="yopT_cys_prot"/>
    <property type="match status" value="1"/>
</dbReference>
<dbReference type="Gene3D" id="3.90.550.20">
    <property type="match status" value="1"/>
</dbReference>
<feature type="domain" description="TcdA/TcdB toxin N-terminal helical" evidence="6">
    <location>
        <begin position="207"/>
        <end position="269"/>
    </location>
</feature>
<name>A0A069ZS61_CHLMR</name>
<evidence type="ECO:0000313" key="9">
    <source>
        <dbReference type="Proteomes" id="UP000260363"/>
    </source>
</evidence>
<dbReference type="InterPro" id="IPR024770">
    <property type="entry name" value="TcdA/TcdB_cat"/>
</dbReference>
<dbReference type="Proteomes" id="UP000260363">
    <property type="component" value="Chromosome"/>
</dbReference>
<dbReference type="OMA" id="SMARYME"/>
<dbReference type="PATRIC" id="fig|83560.10.peg.444"/>
<dbReference type="EMBL" id="CP007217">
    <property type="protein sequence ID" value="AJR10513.1"/>
    <property type="molecule type" value="Genomic_DNA"/>
</dbReference>
<evidence type="ECO:0000256" key="5">
    <source>
        <dbReference type="SAM" id="MobiDB-lite"/>
    </source>
</evidence>
<protein>
    <submittedName>
        <fullName evidence="8">Adherence factor</fullName>
    </submittedName>
</protein>
<dbReference type="Pfam" id="PF11996">
    <property type="entry name" value="DUF3491"/>
    <property type="match status" value="1"/>
</dbReference>
<feature type="region of interest" description="Disordered" evidence="5">
    <location>
        <begin position="163"/>
        <end position="182"/>
    </location>
</feature>
<feature type="region of interest" description="Disordered" evidence="5">
    <location>
        <begin position="113"/>
        <end position="152"/>
    </location>
</feature>
<evidence type="ECO:0000256" key="2">
    <source>
        <dbReference type="ARBA" id="ARBA00022801"/>
    </source>
</evidence>
<keyword evidence="4" id="KW-0175">Coiled coil</keyword>
<dbReference type="GO" id="GO:0016757">
    <property type="term" value="F:glycosyltransferase activity"/>
    <property type="evidence" value="ECO:0007669"/>
    <property type="project" value="InterPro"/>
</dbReference>
<dbReference type="GeneID" id="1245791"/>
<dbReference type="InterPro" id="IPR006473">
    <property type="entry name" value="Peptidase_C58_Yopt"/>
</dbReference>
<dbReference type="InterPro" id="IPR021882">
    <property type="entry name" value="DUF3491"/>
</dbReference>
<feature type="coiled-coil region" evidence="4">
    <location>
        <begin position="470"/>
        <end position="497"/>
    </location>
</feature>
<sequence>MPVSGSIVASKENTSASLQPATTLNNGSSVEFFQQITVYDDARNFTNHTTEDVIKIGEQLQRKFYNMTEGTQVPFTTSPAYHTGNWKTAFIYNLAQVIANLFPSTIQPIRVNSTRSSPFSTNSSVEKRNRFTSKDTKVQPPHTTRSVSPRKRKSVIVTRSVNIHNHTPDKKSSGESLRNISLEKPVLSRKRRDVEKNKEIKNEPSVNKYDLTYKNIAEKLGLSSEQQTSVKELLNKLRKAITNYNALIEKNSSEGQSLLIRQAKLVEEIQEKISPAVSDKKGNEKKTEEKSKVSFIKDVADIIKAEFSGHLVPVDKIIHGIWIAGAPPEGIEQYMRVFLDTYPDYSFYFWVDSNAYGAAKFSGILKRMAFDVAIQELRDSTEESTKVFVKEYDDLKKKYEQRIAQTHSTKKKNEYLQDLQSLLEKYKTVSDEVRGRFDVLFLKNVVITQDNFFNYCLLKGVGNISDETRMEYLEKELKFSKEEIEEYRKLKESNKEKIASVVKKLNEQLGSARVHIKDIKELNSMKHSQNIYNYEMEMFLRWNYAAATDQVRMYMLEEYGGLYTDLDMMPAFSQEVLEVIKKHSVGDRMFEDMTSRRAISDAVLKLAVGETTTVSIEDIGKDIDISRLTEEDKTKLGELFKELEFFVKKDTQNSSKLGKAKSFFQPMNMDIVRDTMPILRRYHYYPELGWFVRGLNGLMVSHKGSAAVSHVIKGQQDAYQELAAMRQEVLSGEFFRSLEDLTHRQHKDLIGGHLVSDYLAKSLFFDYRQDSIMPEAVSTLGITGPDLVAQKLVELFKDWGPLGRDFLTPRGKKLGDMAFLGSYKKIPLDPSDPRKYTFDWMNPLTVGSNDVTPADESTWCGSKKRCVAELLFSDSSTKLSTNKLQGVTRTKIDTSTFTSLWKEESKKKLPPGLLESFNRFITEKTVDILKLSELDQKIYVTQSAIQDDNIAKASLFSLQLQLAHLLRFAPYPVTNHVHFFPQIQKELDSDYVKAIKLFLKTSSTTTVVLWHSSQQNLSLFFKELLAISERRVAIYNLLNPEEAAKARKALEKKERDKKGKQQEKDSSEGEDQQGDQKKNFSEYAELLKQYEQHKAKDSLGLLSEAEQMTFLEITTQIAENPTLFSVISQIEAEISSGYVFRALESQVSKWFSLPEQQRRQQILNLLKELEKDAIKNSKQDKKDHKNWLETLYDQAEQKWLQEPKKKLQDLIKNSGDNSRVILKDSDQLLSRNELFQSMIKKGYPFADFANILRFMVADAGISGIFSSKAIFPAPSKQLVDLLKKTLGGDFATLQDALPTVYDWILEEPNSERTNKLFKQFPENLQKELKNIAPEHLLTPPIDTSVSALGMRFSTEVGLESDSVMASIGSGFFNPSSYSMARYMEAIFELQQKIVNGELQTVETVKNILQKKGAESLYHADRAALLVQFSELRYHLSLTEVQKGLADLDNLGQAPSYLLTGPLPGLGHIMLRDRDFGLPLATSMTDPIGLSTYDFSGIGGRKDVFSTPSEVPSIHTIIDRVKYDTFSWTKFYERYSGIWGDLAFRLGAESLRTHPQTFIYDTEGRCMGLSYLFLAAENIAAYGILQDNLSTLSALFLEREREKLPLSREDNRFLDRGLALIEWLQHRGNSELQAGGIFSTVDWDIPSLTKLFEKSSVPGVLVTTPSHAVTLHFFDGAFRVTDPNFGHVDFPSLESALYFLEYMVQISSDVRAQYGIKEGVSVPQQLKVYVPDSIEARNAWNIPTDAGLVTGYQMTTLDRMIVRGEASFSGIRTTWATLFAMGLTLNGNRIDERTKESDLDKTQINGDLLTSFLSKNVLDERGVALGRTLVETLPFVAGTRLVSSGAIVETPNDVASLLQASRERLSHFKDVIQVLLRELATKIHGKGLKDSDKVSVKSVTVEPSGEAAIVLEKQDTPKKTSSYTISVKIKSLRDAFQNFGKSLNELANTGVMDVELGLSVLSLIQYARLVDAGKGSSPEALFNLILDVKELTEMTVGTVIQALQKQFITPAGIDGFRTETLLARQIQKVGTRVGGTVGKALGSVARVLELPVLETIAGVWGLVSSVEDLLHADSYSDRVAAKVQISFDVITLALTLSSALAPLAMLAVGPIAAIGMGAASIARNVARKEERHYAWVEYKQFLDSAAKLVVKAYPESHLLDLSGNRVLGNLYLDLSQNPPLLKGDVSRNYDSLIGHVGDWSDRQVRNRLGYGYRSSPERALAKGHANTRWPREIPHIAKGVYETVYLGYGIQYKVYTEIVYLSNQVAWRDAVMDPTSRYYIPPLVEEGKSATIIAGNTPLNVIMLRLLDEDTPARISQNLAYKDYKIKLVGGKGGLTVQIGGGGTYTLTGDVSAKNTISFRAIPPPLGVCFNLSNHAMQNVPMMRPNGTKIEALKIQQTGFSVIAGSAEGYDILTGEKDTHFYISSGGGKIFSGLGKNWYHIPKLKGRLDIILAKNSAEHLLLMDDYSYNWQSLGTNLTLIPRGEGNNNSGIFVSNFDASPSFEQWVNKFTVKMADGITLFALNKSSEDQNFSLATTNTIVTLGVHSVDQTIWSNRLPEEPSYIENIFNWLKKFCWWLAPKVTVLQREGTADFYYRDQKLIYHPKPFAELDLHPQPGYHTYVNGSIGDTYIFSESPWVNLSTVKLSLADDLGHSQTVDLSSLVPTFVRGRMTSQTVNGPSIDLEISSPRYTLPLQISWGSHVLPRNTRFDVMPNHSPTLGEWYDKLNTNTSEWHTLFHNSMLIPKSLVSVLSLNNTVTVMVRHLERKNEHILGVENRDSINRKVHGQLYAGFITHTIENRHWYTLQPNLVEFDITVPAKSIKYFVFRGRLLFRSYLEPKTLEVRSGTPIDFHVWSQYDKIHVHATTLKLEKFQVYNVTTATDALNRYLMYAQNLAYIYGRDFVLKFFFIRSGTGIGAIQLVFKDLFKDSFGTEKTLGKEAKSTTPLYSIINPSYKDHLKFFLGEGEYDLTQYIQEISDTSHIIEMLRDPTTHELQEPSHLPKNPIVLTYTIDPQKDSAGGGKLQFLDKTIKAYQLPFPTMAEHYYYMDPVSGDLYITCIALTNPVERAFSLRLPKFKLNWLEFQNIFIFGTHSRTSQALGSSGTGVMFVGPEILYMEIDLSRVIADRSFPDRVSSRSSVVFPTNDQVVLYNPSLAKKFYSYSESMIWNLRDRAKGESDRAKAYDIYLLDACTSKDKNLNWAIPPKLLDFALAYYRAWVSHWVKQSLKKGYLIQLPAGSIQVSLITTQSEYFARQRKQGFQVFYSIYGLQGKVIPKQFPGDMLCDIKEDVVLTVKAVDESDYDNRKIYVVLDLATEEERKLRADKNVIVIPGGEQSKY</sequence>
<dbReference type="Pfam" id="PF12918">
    <property type="entry name" value="TcdB_N"/>
    <property type="match status" value="1"/>
</dbReference>
<keyword evidence="1" id="KW-0645">Protease</keyword>
<evidence type="ECO:0000259" key="7">
    <source>
        <dbReference type="Pfam" id="PF12919"/>
    </source>
</evidence>
<evidence type="ECO:0000256" key="1">
    <source>
        <dbReference type="ARBA" id="ARBA00022670"/>
    </source>
</evidence>
<dbReference type="GO" id="GO:0006508">
    <property type="term" value="P:proteolysis"/>
    <property type="evidence" value="ECO:0007669"/>
    <property type="project" value="UniProtKB-KW"/>
</dbReference>
<evidence type="ECO:0000259" key="6">
    <source>
        <dbReference type="Pfam" id="PF12918"/>
    </source>
</evidence>
<dbReference type="KEGG" id="cmx:DNC_02185"/>
<accession>A0A069ZS61</accession>
<proteinExistence type="predicted"/>
<evidence type="ECO:0000313" key="8">
    <source>
        <dbReference type="EMBL" id="AJR10513.1"/>
    </source>
</evidence>
<dbReference type="KEGG" id="cmm:NC80_02165"/>